<keyword evidence="2" id="KW-0963">Cytoplasm</keyword>
<organism evidence="6 7">
    <name type="scientific">Malassezia cuniculi</name>
    <dbReference type="NCBI Taxonomy" id="948313"/>
    <lineage>
        <taxon>Eukaryota</taxon>
        <taxon>Fungi</taxon>
        <taxon>Dikarya</taxon>
        <taxon>Basidiomycota</taxon>
        <taxon>Ustilaginomycotina</taxon>
        <taxon>Malasseziomycetes</taxon>
        <taxon>Malasseziales</taxon>
        <taxon>Malasseziaceae</taxon>
        <taxon>Malassezia</taxon>
    </lineage>
</organism>
<evidence type="ECO:0000256" key="4">
    <source>
        <dbReference type="SAM" id="MobiDB-lite"/>
    </source>
</evidence>
<name>A0AAF0EUY0_9BASI</name>
<comment type="subcellular location">
    <subcellularLocation>
        <location evidence="1">Cytoplasm</location>
    </subcellularLocation>
</comment>
<gene>
    <name evidence="6" type="ORF">MCUN1_002462</name>
</gene>
<feature type="region of interest" description="Disordered" evidence="4">
    <location>
        <begin position="240"/>
        <end position="275"/>
    </location>
</feature>
<proteinExistence type="predicted"/>
<evidence type="ECO:0000313" key="6">
    <source>
        <dbReference type="EMBL" id="WFD35604.1"/>
    </source>
</evidence>
<feature type="compositionally biased region" description="Low complexity" evidence="4">
    <location>
        <begin position="86"/>
        <end position="97"/>
    </location>
</feature>
<feature type="coiled-coil region" evidence="3">
    <location>
        <begin position="185"/>
        <end position="212"/>
    </location>
</feature>
<reference evidence="6" key="1">
    <citation type="submission" date="2023-03" db="EMBL/GenBank/DDBJ databases">
        <title>Mating type loci evolution in Malassezia.</title>
        <authorList>
            <person name="Coelho M.A."/>
        </authorList>
    </citation>
    <scope>NUCLEOTIDE SEQUENCE</scope>
    <source>
        <strain evidence="6">CBS 11721</strain>
    </source>
</reference>
<dbReference type="GO" id="GO:0008017">
    <property type="term" value="F:microtubule binding"/>
    <property type="evidence" value="ECO:0007669"/>
    <property type="project" value="InterPro"/>
</dbReference>
<dbReference type="EMBL" id="CP119879">
    <property type="protein sequence ID" value="WFD35604.1"/>
    <property type="molecule type" value="Genomic_DNA"/>
</dbReference>
<evidence type="ECO:0000256" key="3">
    <source>
        <dbReference type="SAM" id="Coils"/>
    </source>
</evidence>
<accession>A0AAF0EUY0</accession>
<protein>
    <recommendedName>
        <fullName evidence="5">Cep57 centrosome microtubule-binding domain-containing protein</fullName>
    </recommendedName>
</protein>
<dbReference type="AlphaFoldDB" id="A0AAF0EUY0"/>
<evidence type="ECO:0000259" key="5">
    <source>
        <dbReference type="Pfam" id="PF06657"/>
    </source>
</evidence>
<dbReference type="GO" id="GO:0005737">
    <property type="term" value="C:cytoplasm"/>
    <property type="evidence" value="ECO:0007669"/>
    <property type="project" value="UniProtKB-SubCell"/>
</dbReference>
<feature type="region of interest" description="Disordered" evidence="4">
    <location>
        <begin position="318"/>
        <end position="426"/>
    </location>
</feature>
<evidence type="ECO:0000256" key="2">
    <source>
        <dbReference type="ARBA" id="ARBA00022490"/>
    </source>
</evidence>
<dbReference type="Proteomes" id="UP001219933">
    <property type="component" value="Chromosome 3"/>
</dbReference>
<feature type="compositionally biased region" description="Low complexity" evidence="4">
    <location>
        <begin position="349"/>
        <end position="361"/>
    </location>
</feature>
<feature type="compositionally biased region" description="Low complexity" evidence="4">
    <location>
        <begin position="394"/>
        <end position="404"/>
    </location>
</feature>
<sequence length="573" mass="63264">MLSSFGLDSGSSATERLRREIAREIDMSMRAGRAHDHSTRYALPRRTGWRSWEDESDASEDFPRVHATAMRSPGNHSVLLATPGATSSPRRTSSRPSLSREENERITFSIGSNNSWDMPKEPTLGWRRHQPSSRHSSGETKVDDADAMPEHVWADQQLEALVKCITTMENELSSMRSTIASSDDLKRLTARVDALEAALDTERSKIASIHEQLEQRPQEAPPASDTDRLMATLAEQLASLGARQPSQPRTQPETQAKAKPHTQIQPQSPTDHHYANYSAPERRHTLVSHDAVPQSSIQRLYDELARVSRAVDELQREAADALAPAGPSAGPSAGLSAAAAPAPSPPLAQMPAHAQAQAYAHTHTHAPHSQPRIIPAAPMPAPSPHPRPAPTAPVAPSLTPADTTPLPPTPPLEPADISWCPDGDNSTQERYERICRTVADALGITGSRRAAASPVRRRTRKDRVKTTLRQREALNAASISLLGRLESSAPPSALSAYELQVLEHLFEEHSNEFVHQRRLYSELADELKRMEPSMDRTKRRILAEHVHESIDTLEAEATRINELHAHLVRYRIR</sequence>
<feature type="domain" description="Cep57 centrosome microtubule-binding" evidence="5">
    <location>
        <begin position="501"/>
        <end position="566"/>
    </location>
</feature>
<keyword evidence="3" id="KW-0175">Coiled coil</keyword>
<dbReference type="Pfam" id="PF06657">
    <property type="entry name" value="Cep57_MT_bd"/>
    <property type="match status" value="1"/>
</dbReference>
<feature type="compositionally biased region" description="Polar residues" evidence="4">
    <location>
        <begin position="244"/>
        <end position="254"/>
    </location>
</feature>
<evidence type="ECO:0000313" key="7">
    <source>
        <dbReference type="Proteomes" id="UP001219933"/>
    </source>
</evidence>
<evidence type="ECO:0000256" key="1">
    <source>
        <dbReference type="ARBA" id="ARBA00004496"/>
    </source>
</evidence>
<dbReference type="InterPro" id="IPR024957">
    <property type="entry name" value="Cep57_MT-bd_dom"/>
</dbReference>
<feature type="compositionally biased region" description="Low complexity" evidence="4">
    <location>
        <begin position="320"/>
        <end position="341"/>
    </location>
</feature>
<feature type="compositionally biased region" description="Pro residues" evidence="4">
    <location>
        <begin position="377"/>
        <end position="393"/>
    </location>
</feature>
<keyword evidence="7" id="KW-1185">Reference proteome</keyword>
<feature type="region of interest" description="Disordered" evidence="4">
    <location>
        <begin position="69"/>
        <end position="143"/>
    </location>
</feature>